<dbReference type="InterPro" id="IPR004107">
    <property type="entry name" value="Integrase_SAM-like_N"/>
</dbReference>
<feature type="active site" evidence="10">
    <location>
        <position position="144"/>
    </location>
</feature>
<dbReference type="Gene3D" id="1.10.443.10">
    <property type="entry name" value="Intergrase catalytic core"/>
    <property type="match status" value="1"/>
</dbReference>
<dbReference type="NCBIfam" id="TIGR02225">
    <property type="entry name" value="recomb_XerD"/>
    <property type="match status" value="1"/>
</dbReference>
<gene>
    <name evidence="13" type="primary">xerD</name>
    <name evidence="10" type="synonym">xerC</name>
    <name evidence="13" type="ORF">ENW00_04825</name>
</gene>
<evidence type="ECO:0000313" key="13">
    <source>
        <dbReference type="EMBL" id="HFX13473.1"/>
    </source>
</evidence>
<evidence type="ECO:0000256" key="1">
    <source>
        <dbReference type="ARBA" id="ARBA00004496"/>
    </source>
</evidence>
<dbReference type="GO" id="GO:0003677">
    <property type="term" value="F:DNA binding"/>
    <property type="evidence" value="ECO:0007669"/>
    <property type="project" value="UniProtKB-UniRule"/>
</dbReference>
<evidence type="ECO:0000256" key="2">
    <source>
        <dbReference type="ARBA" id="ARBA00010450"/>
    </source>
</evidence>
<comment type="function">
    <text evidence="10">Site-specific tyrosine recombinase, which acts by catalyzing the cutting and rejoining of the recombining DNA molecules. The XerC-XerD complex is essential to convert dimers of the bacterial chromosome into monomers to permit their segregation at cell division. It also contributes to the segregational stability of plasmids.</text>
</comment>
<evidence type="ECO:0000256" key="10">
    <source>
        <dbReference type="HAMAP-Rule" id="MF_01808"/>
    </source>
</evidence>
<dbReference type="InterPro" id="IPR011932">
    <property type="entry name" value="Recomb_XerD"/>
</dbReference>
<evidence type="ECO:0000256" key="9">
    <source>
        <dbReference type="ARBA" id="ARBA00023306"/>
    </source>
</evidence>
<sequence>MRDKLEDFLFYLKFEKNLSSNTLEAYKRDLEHFISFLKGEKKNLKDFNREDWQKYLSTLYKEYKIKSIARKISAIRTFLKFLIREGYLSKNYGSIILTPKIPIYLPEVLDKKEIDSILDLPDPSSPLGIRNQAILETLYGTGIRVSELVNLNLYNVNLKEKYIRCFGKGEKERIVPIGEYASESIEKYLKVREYFKPVDSDALFLNKKGYRITRQGVWYIIKVYSKVLGLSKKVSPHTFRHTFATHLLMNGADIRIVQELLGHSDISTTQIYTHVVSSKLHEVYRRAHPLGRRQEK</sequence>
<dbReference type="PROSITE" id="PS51898">
    <property type="entry name" value="TYR_RECOMBINASE"/>
    <property type="match status" value="1"/>
</dbReference>
<feature type="active site" evidence="10">
    <location>
        <position position="240"/>
    </location>
</feature>
<dbReference type="GO" id="GO:0007059">
    <property type="term" value="P:chromosome segregation"/>
    <property type="evidence" value="ECO:0007669"/>
    <property type="project" value="UniProtKB-UniRule"/>
</dbReference>
<evidence type="ECO:0000256" key="8">
    <source>
        <dbReference type="ARBA" id="ARBA00023172"/>
    </source>
</evidence>
<evidence type="ECO:0000256" key="3">
    <source>
        <dbReference type="ARBA" id="ARBA00022490"/>
    </source>
</evidence>
<dbReference type="InterPro" id="IPR023009">
    <property type="entry name" value="Tyrosine_recombinase_XerC/XerD"/>
</dbReference>
<comment type="subcellular location">
    <subcellularLocation>
        <location evidence="1 10">Cytoplasm</location>
    </subcellularLocation>
</comment>
<dbReference type="InterPro" id="IPR002104">
    <property type="entry name" value="Integrase_catalytic"/>
</dbReference>
<dbReference type="PROSITE" id="PS51900">
    <property type="entry name" value="CB"/>
    <property type="match status" value="1"/>
</dbReference>
<dbReference type="InterPro" id="IPR011010">
    <property type="entry name" value="DNA_brk_join_enz"/>
</dbReference>
<feature type="active site" description="O-(3'-phospho-DNA)-tyrosine intermediate" evidence="10">
    <location>
        <position position="272"/>
    </location>
</feature>
<dbReference type="HAMAP" id="MF_01808">
    <property type="entry name" value="Recomb_XerC_XerD"/>
    <property type="match status" value="1"/>
</dbReference>
<evidence type="ECO:0000256" key="6">
    <source>
        <dbReference type="ARBA" id="ARBA00022908"/>
    </source>
</evidence>
<dbReference type="InterPro" id="IPR013762">
    <property type="entry name" value="Integrase-like_cat_sf"/>
</dbReference>
<keyword evidence="3 10" id="KW-0963">Cytoplasm</keyword>
<evidence type="ECO:0000259" key="12">
    <source>
        <dbReference type="PROSITE" id="PS51900"/>
    </source>
</evidence>
<evidence type="ECO:0000256" key="4">
    <source>
        <dbReference type="ARBA" id="ARBA00022618"/>
    </source>
</evidence>
<comment type="subunit">
    <text evidence="10">Forms a cyclic heterotetrameric complex composed of two molecules of XerC and two molecules of XerD.</text>
</comment>
<dbReference type="GO" id="GO:0009037">
    <property type="term" value="F:tyrosine-based site-specific recombinase activity"/>
    <property type="evidence" value="ECO:0007669"/>
    <property type="project" value="UniProtKB-UniRule"/>
</dbReference>
<keyword evidence="9 10" id="KW-0131">Cell cycle</keyword>
<comment type="similarity">
    <text evidence="10">Belongs to the 'phage' integrase family. XerC subfamily.</text>
</comment>
<dbReference type="InterPro" id="IPR050090">
    <property type="entry name" value="Tyrosine_recombinase_XerCD"/>
</dbReference>
<dbReference type="Gene3D" id="1.10.150.130">
    <property type="match status" value="1"/>
</dbReference>
<dbReference type="EMBL" id="DTIN01000014">
    <property type="protein sequence ID" value="HFX13473.1"/>
    <property type="molecule type" value="Genomic_DNA"/>
</dbReference>
<dbReference type="Pfam" id="PF02899">
    <property type="entry name" value="Phage_int_SAM_1"/>
    <property type="match status" value="1"/>
</dbReference>
<name>A0A7C3MJH5_DICTH</name>
<keyword evidence="8 10" id="KW-0233">DNA recombination</keyword>
<evidence type="ECO:0000256" key="5">
    <source>
        <dbReference type="ARBA" id="ARBA00022829"/>
    </source>
</evidence>
<dbReference type="PANTHER" id="PTHR30349">
    <property type="entry name" value="PHAGE INTEGRASE-RELATED"/>
    <property type="match status" value="1"/>
</dbReference>
<dbReference type="GO" id="GO:0005737">
    <property type="term" value="C:cytoplasm"/>
    <property type="evidence" value="ECO:0007669"/>
    <property type="project" value="UniProtKB-SubCell"/>
</dbReference>
<evidence type="ECO:0000256" key="7">
    <source>
        <dbReference type="ARBA" id="ARBA00023125"/>
    </source>
</evidence>
<organism evidence="13">
    <name type="scientific">Dictyoglomus thermophilum</name>
    <dbReference type="NCBI Taxonomy" id="14"/>
    <lineage>
        <taxon>Bacteria</taxon>
        <taxon>Pseudomonadati</taxon>
        <taxon>Dictyoglomota</taxon>
        <taxon>Dictyoglomia</taxon>
        <taxon>Dictyoglomales</taxon>
        <taxon>Dictyoglomaceae</taxon>
        <taxon>Dictyoglomus</taxon>
    </lineage>
</organism>
<dbReference type="GO" id="GO:0006313">
    <property type="term" value="P:DNA transposition"/>
    <property type="evidence" value="ECO:0007669"/>
    <property type="project" value="UniProtKB-UniRule"/>
</dbReference>
<feature type="domain" description="Core-binding (CB)" evidence="12">
    <location>
        <begin position="1"/>
        <end position="83"/>
    </location>
</feature>
<dbReference type="GO" id="GO:0051301">
    <property type="term" value="P:cell division"/>
    <property type="evidence" value="ECO:0007669"/>
    <property type="project" value="UniProtKB-KW"/>
</dbReference>
<comment type="caution">
    <text evidence="13">The sequence shown here is derived from an EMBL/GenBank/DDBJ whole genome shotgun (WGS) entry which is preliminary data.</text>
</comment>
<feature type="domain" description="Tyr recombinase" evidence="11">
    <location>
        <begin position="104"/>
        <end position="285"/>
    </location>
</feature>
<dbReference type="AlphaFoldDB" id="A0A7C3MJH5"/>
<dbReference type="NCBIfam" id="NF001399">
    <property type="entry name" value="PRK00283.1"/>
    <property type="match status" value="1"/>
</dbReference>
<evidence type="ECO:0000259" key="11">
    <source>
        <dbReference type="PROSITE" id="PS51898"/>
    </source>
</evidence>
<protein>
    <recommendedName>
        <fullName evidence="10">Tyrosine recombinase XerC</fullName>
    </recommendedName>
</protein>
<dbReference type="Pfam" id="PF00589">
    <property type="entry name" value="Phage_integrase"/>
    <property type="match status" value="1"/>
</dbReference>
<accession>A0A7C3MJH5</accession>
<feature type="active site" evidence="10">
    <location>
        <position position="263"/>
    </location>
</feature>
<dbReference type="InterPro" id="IPR044068">
    <property type="entry name" value="CB"/>
</dbReference>
<dbReference type="InterPro" id="IPR010998">
    <property type="entry name" value="Integrase_recombinase_N"/>
</dbReference>
<feature type="active site" evidence="10">
    <location>
        <position position="237"/>
    </location>
</feature>
<comment type="similarity">
    <text evidence="2">Belongs to the 'phage' integrase family. XerD subfamily.</text>
</comment>
<dbReference type="NCBIfam" id="NF040815">
    <property type="entry name" value="recomb_XerA_Arch"/>
    <property type="match status" value="1"/>
</dbReference>
<dbReference type="PANTHER" id="PTHR30349:SF81">
    <property type="entry name" value="TYROSINE RECOMBINASE XERC"/>
    <property type="match status" value="1"/>
</dbReference>
<dbReference type="CDD" id="cd00798">
    <property type="entry name" value="INT_XerDC_C"/>
    <property type="match status" value="1"/>
</dbReference>
<proteinExistence type="inferred from homology"/>
<dbReference type="SUPFAM" id="SSF56349">
    <property type="entry name" value="DNA breaking-rejoining enzymes"/>
    <property type="match status" value="1"/>
</dbReference>
<keyword evidence="6 10" id="KW-0229">DNA integration</keyword>
<keyword evidence="7 10" id="KW-0238">DNA-binding</keyword>
<reference evidence="13" key="1">
    <citation type="journal article" date="2020" name="mSystems">
        <title>Genome- and Community-Level Interaction Insights into Carbon Utilization and Element Cycling Functions of Hydrothermarchaeota in Hydrothermal Sediment.</title>
        <authorList>
            <person name="Zhou Z."/>
            <person name="Liu Y."/>
            <person name="Xu W."/>
            <person name="Pan J."/>
            <person name="Luo Z.H."/>
            <person name="Li M."/>
        </authorList>
    </citation>
    <scope>NUCLEOTIDE SEQUENCE [LARGE SCALE GENOMIC DNA]</scope>
    <source>
        <strain evidence="13">SpSt-81</strain>
    </source>
</reference>
<keyword evidence="5 10" id="KW-0159">Chromosome partition</keyword>
<keyword evidence="4 10" id="KW-0132">Cell division</keyword>
<feature type="active site" evidence="10">
    <location>
        <position position="168"/>
    </location>
</feature>